<proteinExistence type="predicted"/>
<sequence>MSMSQIDGGLGWLGRYASYQDRAGQDVSGMRAGISLTAIRGPALEDWLLRLGADRSTIGQRVPYRQFAHPALPDPASIGMFGTCGEWTFILEDSLAATWFLAHFSEPAAVPREDEALVCVTLNHHDAPSAIAYSPPGTDVVWTTEFGVGMLEDRLTTPEDPARELASFDETLARAGALHSKLNPPRPWREIRDNEWATAVYRAVGDHFGISISRTDVEEGLLPAVALPLR</sequence>
<dbReference type="EMBL" id="JACHJL010000022">
    <property type="protein sequence ID" value="MBB5939216.1"/>
    <property type="molecule type" value="Genomic_DNA"/>
</dbReference>
<keyword evidence="2" id="KW-1185">Reference proteome</keyword>
<dbReference type="Proteomes" id="UP000588098">
    <property type="component" value="Unassembled WGS sequence"/>
</dbReference>
<evidence type="ECO:0000313" key="2">
    <source>
        <dbReference type="Proteomes" id="UP000588098"/>
    </source>
</evidence>
<evidence type="ECO:0000313" key="1">
    <source>
        <dbReference type="EMBL" id="MBB5939216.1"/>
    </source>
</evidence>
<organism evidence="1 2">
    <name type="scientific">Streptomyces zagrosensis</name>
    <dbReference type="NCBI Taxonomy" id="1042984"/>
    <lineage>
        <taxon>Bacteria</taxon>
        <taxon>Bacillati</taxon>
        <taxon>Actinomycetota</taxon>
        <taxon>Actinomycetes</taxon>
        <taxon>Kitasatosporales</taxon>
        <taxon>Streptomycetaceae</taxon>
        <taxon>Streptomyces</taxon>
    </lineage>
</organism>
<protein>
    <submittedName>
        <fullName evidence="1">Uncharacterized protein</fullName>
    </submittedName>
</protein>
<name>A0A7W9QFK2_9ACTN</name>
<dbReference type="AlphaFoldDB" id="A0A7W9QFK2"/>
<comment type="caution">
    <text evidence="1">The sequence shown here is derived from an EMBL/GenBank/DDBJ whole genome shotgun (WGS) entry which is preliminary data.</text>
</comment>
<accession>A0A7W9QFK2</accession>
<reference evidence="1 2" key="1">
    <citation type="submission" date="2020-08" db="EMBL/GenBank/DDBJ databases">
        <title>Genomic Encyclopedia of Type Strains, Phase III (KMG-III): the genomes of soil and plant-associated and newly described type strains.</title>
        <authorList>
            <person name="Whitman W."/>
        </authorList>
    </citation>
    <scope>NUCLEOTIDE SEQUENCE [LARGE SCALE GENOMIC DNA]</scope>
    <source>
        <strain evidence="1 2">CECT 8305</strain>
    </source>
</reference>
<dbReference type="RefSeq" id="WP_184577948.1">
    <property type="nucleotide sequence ID" value="NZ_JACHJL010000022.1"/>
</dbReference>
<gene>
    <name evidence="1" type="ORF">FHS42_006309</name>
</gene>